<dbReference type="GO" id="GO:0042276">
    <property type="term" value="P:error-prone translesion synthesis"/>
    <property type="evidence" value="ECO:0007669"/>
    <property type="project" value="TreeGrafter"/>
</dbReference>
<keyword evidence="6 16" id="KW-0548">Nucleotidyltransferase</keyword>
<evidence type="ECO:0000256" key="6">
    <source>
        <dbReference type="ARBA" id="ARBA00022695"/>
    </source>
</evidence>
<name>C7NHN5_KYTSD</name>
<feature type="active site" evidence="16">
    <location>
        <position position="107"/>
    </location>
</feature>
<keyword evidence="8 16" id="KW-0479">Metal-binding</keyword>
<dbReference type="InterPro" id="IPR017961">
    <property type="entry name" value="DNA_pol_Y-fam_little_finger"/>
</dbReference>
<dbReference type="GO" id="GO:0003684">
    <property type="term" value="F:damaged DNA binding"/>
    <property type="evidence" value="ECO:0007669"/>
    <property type="project" value="InterPro"/>
</dbReference>
<evidence type="ECO:0000256" key="12">
    <source>
        <dbReference type="ARBA" id="ARBA00023125"/>
    </source>
</evidence>
<evidence type="ECO:0000256" key="4">
    <source>
        <dbReference type="ARBA" id="ARBA00022490"/>
    </source>
</evidence>
<evidence type="ECO:0000256" key="15">
    <source>
        <dbReference type="ARBA" id="ARBA00049244"/>
    </source>
</evidence>
<dbReference type="SUPFAM" id="SSF100879">
    <property type="entry name" value="Lesion bypass DNA polymerase (Y-family), little finger domain"/>
    <property type="match status" value="1"/>
</dbReference>
<dbReference type="PANTHER" id="PTHR11076">
    <property type="entry name" value="DNA REPAIR POLYMERASE UMUC / TRANSFERASE FAMILY MEMBER"/>
    <property type="match status" value="1"/>
</dbReference>
<evidence type="ECO:0000256" key="10">
    <source>
        <dbReference type="ARBA" id="ARBA00022842"/>
    </source>
</evidence>
<dbReference type="GO" id="GO:0006261">
    <property type="term" value="P:DNA-templated DNA replication"/>
    <property type="evidence" value="ECO:0007669"/>
    <property type="project" value="UniProtKB-UniRule"/>
</dbReference>
<dbReference type="InterPro" id="IPR050116">
    <property type="entry name" value="DNA_polymerase-Y"/>
</dbReference>
<keyword evidence="9 16" id="KW-0227">DNA damage</keyword>
<dbReference type="KEGG" id="kse:Ksed_13630"/>
<evidence type="ECO:0000256" key="7">
    <source>
        <dbReference type="ARBA" id="ARBA00022705"/>
    </source>
</evidence>
<dbReference type="EMBL" id="CP001686">
    <property type="protein sequence ID" value="ACV06392.1"/>
    <property type="molecule type" value="Genomic_DNA"/>
</dbReference>
<keyword evidence="12 16" id="KW-0238">DNA-binding</keyword>
<keyword evidence="3 16" id="KW-0515">Mutator protein</keyword>
<keyword evidence="20" id="KW-1185">Reference proteome</keyword>
<proteinExistence type="inferred from homology"/>
<dbReference type="AlphaFoldDB" id="C7NHN5"/>
<dbReference type="Pfam" id="PF11799">
    <property type="entry name" value="IMS_C"/>
    <property type="match status" value="1"/>
</dbReference>
<dbReference type="HOGENOM" id="CLU_012348_1_0_11"/>
<dbReference type="Gene3D" id="3.30.1490.100">
    <property type="entry name" value="DNA polymerase, Y-family, little finger domain"/>
    <property type="match status" value="1"/>
</dbReference>
<evidence type="ECO:0000256" key="2">
    <source>
        <dbReference type="ARBA" id="ARBA00010945"/>
    </source>
</evidence>
<feature type="binding site" evidence="16">
    <location>
        <position position="106"/>
    </location>
    <ligand>
        <name>Mg(2+)</name>
        <dbReference type="ChEBI" id="CHEBI:18420"/>
    </ligand>
</feature>
<dbReference type="Gene3D" id="3.30.70.270">
    <property type="match status" value="1"/>
</dbReference>
<comment type="similarity">
    <text evidence="2 16">Belongs to the DNA polymerase type-Y family.</text>
</comment>
<reference evidence="19 20" key="1">
    <citation type="journal article" date="2009" name="Stand. Genomic Sci.">
        <title>Complete genome sequence of Kytococcus sedentarius type strain (541).</title>
        <authorList>
            <person name="Sims D."/>
            <person name="Brettin T."/>
            <person name="Detter J.C."/>
            <person name="Han C."/>
            <person name="Lapidus A."/>
            <person name="Copeland A."/>
            <person name="Glavina Del Rio T."/>
            <person name="Nolan M."/>
            <person name="Chen F."/>
            <person name="Lucas S."/>
            <person name="Tice H."/>
            <person name="Cheng J.F."/>
            <person name="Bruce D."/>
            <person name="Goodwin L."/>
            <person name="Pitluck S."/>
            <person name="Ovchinnikova G."/>
            <person name="Pati A."/>
            <person name="Ivanova N."/>
            <person name="Mavrommatis K."/>
            <person name="Chen A."/>
            <person name="Palaniappan K."/>
            <person name="D'haeseleer P."/>
            <person name="Chain P."/>
            <person name="Bristow J."/>
            <person name="Eisen J.A."/>
            <person name="Markowitz V."/>
            <person name="Hugenholtz P."/>
            <person name="Schneider S."/>
            <person name="Goker M."/>
            <person name="Pukall R."/>
            <person name="Kyrpides N.C."/>
            <person name="Klenk H.P."/>
        </authorList>
    </citation>
    <scope>NUCLEOTIDE SEQUENCE [LARGE SCALE GENOMIC DNA]</scope>
    <source>
        <strain evidence="20">ATCC 14392 / DSM 20547 / JCM 11482 / CCUG 33030 / NBRC 15357 / NCTC 11040 / CCM 314 / 541</strain>
    </source>
</reference>
<dbReference type="GO" id="GO:0006281">
    <property type="term" value="P:DNA repair"/>
    <property type="evidence" value="ECO:0007669"/>
    <property type="project" value="UniProtKB-UniRule"/>
</dbReference>
<keyword evidence="11 16" id="KW-0239">DNA-directed DNA polymerase</keyword>
<evidence type="ECO:0000256" key="3">
    <source>
        <dbReference type="ARBA" id="ARBA00022457"/>
    </source>
</evidence>
<dbReference type="Pfam" id="PF00817">
    <property type="entry name" value="IMS"/>
    <property type="match status" value="1"/>
</dbReference>
<evidence type="ECO:0000259" key="18">
    <source>
        <dbReference type="PROSITE" id="PS50173"/>
    </source>
</evidence>
<evidence type="ECO:0000256" key="17">
    <source>
        <dbReference type="SAM" id="MobiDB-lite"/>
    </source>
</evidence>
<gene>
    <name evidence="16" type="primary">dinB</name>
    <name evidence="19" type="ordered locus">Ksed_13630</name>
</gene>
<dbReference type="GO" id="GO:0003887">
    <property type="term" value="F:DNA-directed DNA polymerase activity"/>
    <property type="evidence" value="ECO:0007669"/>
    <property type="project" value="UniProtKB-UniRule"/>
</dbReference>
<evidence type="ECO:0000256" key="9">
    <source>
        <dbReference type="ARBA" id="ARBA00022763"/>
    </source>
</evidence>
<dbReference type="Pfam" id="PF21999">
    <property type="entry name" value="IMS_HHH_1"/>
    <property type="match status" value="1"/>
</dbReference>
<organism evidence="19 20">
    <name type="scientific">Kytococcus sedentarius (strain ATCC 14392 / DSM 20547 / JCM 11482 / CCUG 33030 / NBRC 15357 / NCTC 11040 / CCM 314 / 541)</name>
    <name type="common">Micrococcus sedentarius</name>
    <dbReference type="NCBI Taxonomy" id="478801"/>
    <lineage>
        <taxon>Bacteria</taxon>
        <taxon>Bacillati</taxon>
        <taxon>Actinomycetota</taxon>
        <taxon>Actinomycetes</taxon>
        <taxon>Micrococcales</taxon>
        <taxon>Kytococcaceae</taxon>
        <taxon>Kytococcus</taxon>
    </lineage>
</organism>
<dbReference type="eggNOG" id="COG0389">
    <property type="taxonomic scope" value="Bacteria"/>
</dbReference>
<sequence>MRSTASVLHVDLDAFFAAVEQRDKPSLRGKPVVVGGTGRRGVVSTASYEARVYGVRSAMPGWQARAQLPGGAAFLSGRFAAYRASSQAALDTLRALAPVVEQVSIDEAYADLALGESPWPVETWARSDAEAVAARLRAAITEATGGLTASVGIGSSKMMAKMASEAAKPDGYRVVWPGEEEDFLADLPVRALPGVGPATAERLGTFGVRTVQDLRRVTVTDLVSILGEAWGHGVHDLARGVDHRPIVTHREAKSVSAEETFATDLTDVREVEAELRLLAERVSGRLGKAGLFGRTVSVKLRRHDFSTHLRSTTLRHGTDEVAVIAAAAVRLVGSIGVGDGVRLLGVGVSGFVEHSQEELALEVFEPAGVSAESHTSDEVEDAPEDLLDDPDAHSARLGRVEWPTGADVVHAEHGPGWVWGSGLGRVTVRFEGPRTGPGPVRTFRVDDPDLAPADPPQW</sequence>
<accession>C7NHN5</accession>
<keyword evidence="4 16" id="KW-0963">Cytoplasm</keyword>
<dbReference type="NCBIfam" id="NF002882">
    <property type="entry name" value="PRK03348.1"/>
    <property type="match status" value="1"/>
</dbReference>
<dbReference type="RefSeq" id="WP_015779337.1">
    <property type="nucleotide sequence ID" value="NC_013169.1"/>
</dbReference>
<keyword evidence="5 16" id="KW-0808">Transferase</keyword>
<comment type="subunit">
    <text evidence="16">Monomer.</text>
</comment>
<dbReference type="PROSITE" id="PS50173">
    <property type="entry name" value="UMUC"/>
    <property type="match status" value="1"/>
</dbReference>
<dbReference type="EC" id="2.7.7.7" evidence="16"/>
<dbReference type="PANTHER" id="PTHR11076:SF33">
    <property type="entry name" value="DNA POLYMERASE KAPPA"/>
    <property type="match status" value="1"/>
</dbReference>
<keyword evidence="13 16" id="KW-0234">DNA repair</keyword>
<dbReference type="STRING" id="478801.Ksed_13630"/>
<evidence type="ECO:0000256" key="11">
    <source>
        <dbReference type="ARBA" id="ARBA00022932"/>
    </source>
</evidence>
<dbReference type="HAMAP" id="MF_01113">
    <property type="entry name" value="DNApol_IV"/>
    <property type="match status" value="1"/>
</dbReference>
<dbReference type="Gene3D" id="1.10.150.20">
    <property type="entry name" value="5' to 3' exonuclease, C-terminal subdomain"/>
    <property type="match status" value="1"/>
</dbReference>
<keyword evidence="10 16" id="KW-0460">Magnesium</keyword>
<feature type="region of interest" description="Disordered" evidence="17">
    <location>
        <begin position="432"/>
        <end position="458"/>
    </location>
</feature>
<dbReference type="InterPro" id="IPR001126">
    <property type="entry name" value="UmuC"/>
</dbReference>
<evidence type="ECO:0000256" key="8">
    <source>
        <dbReference type="ARBA" id="ARBA00022723"/>
    </source>
</evidence>
<comment type="catalytic activity">
    <reaction evidence="15 16">
        <text>DNA(n) + a 2'-deoxyribonucleoside 5'-triphosphate = DNA(n+1) + diphosphate</text>
        <dbReference type="Rhea" id="RHEA:22508"/>
        <dbReference type="Rhea" id="RHEA-COMP:17339"/>
        <dbReference type="Rhea" id="RHEA-COMP:17340"/>
        <dbReference type="ChEBI" id="CHEBI:33019"/>
        <dbReference type="ChEBI" id="CHEBI:61560"/>
        <dbReference type="ChEBI" id="CHEBI:173112"/>
        <dbReference type="EC" id="2.7.7.7"/>
    </reaction>
</comment>
<evidence type="ECO:0000256" key="5">
    <source>
        <dbReference type="ARBA" id="ARBA00022679"/>
    </source>
</evidence>
<feature type="region of interest" description="Disordered" evidence="17">
    <location>
        <begin position="370"/>
        <end position="391"/>
    </location>
</feature>
<protein>
    <recommendedName>
        <fullName evidence="16">DNA polymerase IV</fullName>
        <shortName evidence="16">Pol IV</shortName>
        <ecNumber evidence="16">2.7.7.7</ecNumber>
    </recommendedName>
</protein>
<feature type="site" description="Substrate discrimination" evidence="16">
    <location>
        <position position="16"/>
    </location>
</feature>
<evidence type="ECO:0000256" key="16">
    <source>
        <dbReference type="HAMAP-Rule" id="MF_01113"/>
    </source>
</evidence>
<dbReference type="NCBIfam" id="NF002677">
    <property type="entry name" value="PRK02406.1"/>
    <property type="match status" value="1"/>
</dbReference>
<dbReference type="Gene3D" id="3.40.1170.60">
    <property type="match status" value="1"/>
</dbReference>
<dbReference type="FunFam" id="3.30.1490.100:FF:000004">
    <property type="entry name" value="DNA polymerase IV"/>
    <property type="match status" value="1"/>
</dbReference>
<dbReference type="Proteomes" id="UP000006666">
    <property type="component" value="Chromosome"/>
</dbReference>
<dbReference type="InterPro" id="IPR043502">
    <property type="entry name" value="DNA/RNA_pol_sf"/>
</dbReference>
<dbReference type="GO" id="GO:0005829">
    <property type="term" value="C:cytosol"/>
    <property type="evidence" value="ECO:0007669"/>
    <property type="project" value="TreeGrafter"/>
</dbReference>
<dbReference type="InterPro" id="IPR022880">
    <property type="entry name" value="DNApol_IV"/>
</dbReference>
<comment type="cofactor">
    <cofactor evidence="16">
        <name>Mg(2+)</name>
        <dbReference type="ChEBI" id="CHEBI:18420"/>
    </cofactor>
    <text evidence="16">Binds 2 magnesium ions per subunit.</text>
</comment>
<feature type="binding site" evidence="16">
    <location>
        <position position="11"/>
    </location>
    <ligand>
        <name>Mg(2+)</name>
        <dbReference type="ChEBI" id="CHEBI:18420"/>
    </ligand>
</feature>
<evidence type="ECO:0000313" key="20">
    <source>
        <dbReference type="Proteomes" id="UP000006666"/>
    </source>
</evidence>
<evidence type="ECO:0000313" key="19">
    <source>
        <dbReference type="EMBL" id="ACV06392.1"/>
    </source>
</evidence>
<evidence type="ECO:0000256" key="1">
    <source>
        <dbReference type="ARBA" id="ARBA00004496"/>
    </source>
</evidence>
<dbReference type="SUPFAM" id="SSF56672">
    <property type="entry name" value="DNA/RNA polymerases"/>
    <property type="match status" value="1"/>
</dbReference>
<comment type="subcellular location">
    <subcellularLocation>
        <location evidence="1 16">Cytoplasm</location>
    </subcellularLocation>
</comment>
<evidence type="ECO:0000256" key="14">
    <source>
        <dbReference type="ARBA" id="ARBA00025589"/>
    </source>
</evidence>
<keyword evidence="7 16" id="KW-0235">DNA replication</keyword>
<feature type="domain" description="UmuC" evidence="18">
    <location>
        <begin position="7"/>
        <end position="196"/>
    </location>
</feature>
<feature type="compositionally biased region" description="Acidic residues" evidence="17">
    <location>
        <begin position="378"/>
        <end position="389"/>
    </location>
</feature>
<dbReference type="GO" id="GO:0009432">
    <property type="term" value="P:SOS response"/>
    <property type="evidence" value="ECO:0007669"/>
    <property type="project" value="TreeGrafter"/>
</dbReference>
<dbReference type="InterPro" id="IPR053848">
    <property type="entry name" value="IMS_HHH_1"/>
</dbReference>
<comment type="function">
    <text evidence="14 16">Poorly processive, error-prone DNA polymerase involved in untargeted mutagenesis. Copies undamaged DNA at stalled replication forks, which arise in vivo from mismatched or misaligned primer ends. These misaligned primers can be extended by PolIV. Exhibits no 3'-5' exonuclease (proofreading) activity. May be involved in translesional synthesis, in conjunction with the beta clamp from PolIII.</text>
</comment>
<evidence type="ECO:0000256" key="13">
    <source>
        <dbReference type="ARBA" id="ARBA00023204"/>
    </source>
</evidence>
<dbReference type="InterPro" id="IPR043128">
    <property type="entry name" value="Rev_trsase/Diguanyl_cyclase"/>
</dbReference>
<dbReference type="InterPro" id="IPR036775">
    <property type="entry name" value="DNA_pol_Y-fam_lit_finger_sf"/>
</dbReference>
<dbReference type="CDD" id="cd03586">
    <property type="entry name" value="PolY_Pol_IV_kappa"/>
    <property type="match status" value="1"/>
</dbReference>
<dbReference type="GO" id="GO:0000287">
    <property type="term" value="F:magnesium ion binding"/>
    <property type="evidence" value="ECO:0007669"/>
    <property type="project" value="UniProtKB-UniRule"/>
</dbReference>